<evidence type="ECO:0000313" key="2">
    <source>
        <dbReference type="EMBL" id="TFZ81225.1"/>
    </source>
</evidence>
<dbReference type="EMBL" id="SRIO01000035">
    <property type="protein sequence ID" value="TFZ81225.1"/>
    <property type="molecule type" value="Genomic_DNA"/>
</dbReference>
<dbReference type="OrthoDB" id="8150723at2"/>
<reference evidence="2 3" key="1">
    <citation type="journal article" date="2019" name="ISME J.">
        <title>Candidatus Macondimonas diazotrophica, a novel gammaproteobacterial genus dominating crude-oil-contaminated coastal sediments.</title>
        <authorList>
            <person name="Karthikeyan S."/>
            <person name="Konstantinidis K."/>
        </authorList>
    </citation>
    <scope>NUCLEOTIDE SEQUENCE [LARGE SCALE GENOMIC DNA]</scope>
    <source>
        <strain evidence="2 3">KTK01</strain>
    </source>
</reference>
<protein>
    <recommendedName>
        <fullName evidence="1">IstB-like ATP-binding domain-containing protein</fullName>
    </recommendedName>
</protein>
<dbReference type="Proteomes" id="UP000297890">
    <property type="component" value="Unassembled WGS sequence"/>
</dbReference>
<evidence type="ECO:0000259" key="1">
    <source>
        <dbReference type="Pfam" id="PF01695"/>
    </source>
</evidence>
<dbReference type="InterPro" id="IPR027417">
    <property type="entry name" value="P-loop_NTPase"/>
</dbReference>
<keyword evidence="3" id="KW-1185">Reference proteome</keyword>
<proteinExistence type="predicted"/>
<gene>
    <name evidence="2" type="ORF">E4680_13345</name>
</gene>
<dbReference type="GO" id="GO:0005524">
    <property type="term" value="F:ATP binding"/>
    <property type="evidence" value="ECO:0007669"/>
    <property type="project" value="InterPro"/>
</dbReference>
<dbReference type="PANTHER" id="PTHR30050:SF4">
    <property type="entry name" value="ATP-BINDING PROTEIN RV3427C IN INSERTION SEQUENCE-RELATED"/>
    <property type="match status" value="1"/>
</dbReference>
<dbReference type="GO" id="GO:0006260">
    <property type="term" value="P:DNA replication"/>
    <property type="evidence" value="ECO:0007669"/>
    <property type="project" value="TreeGrafter"/>
</dbReference>
<feature type="domain" description="IstB-like ATP-binding" evidence="1">
    <location>
        <begin position="62"/>
        <end position="161"/>
    </location>
</feature>
<sequence length="213" mass="23405">MAGDQGGQEVSDNKIKYLPGHYGTSKRILGRTFESFYVETPEELSAVQTCREYASRFDDAMNTGASIVLAGKTHNGKTHLAYSIAMDVVKGGRTVHYTSPIYLLKDLHPEFIALRRVTDDQISQTIEFCLNADLLVIDDVGGGPESDVCAGIIGSIIESRLRDKRPLVVVGYGTEKDLSRNIGASVLDALKESSGPFVVCDWHIPRRRRDASE</sequence>
<dbReference type="InterPro" id="IPR002611">
    <property type="entry name" value="IstB_ATP-bd"/>
</dbReference>
<dbReference type="SUPFAM" id="SSF52540">
    <property type="entry name" value="P-loop containing nucleoside triphosphate hydrolases"/>
    <property type="match status" value="1"/>
</dbReference>
<evidence type="ECO:0000313" key="3">
    <source>
        <dbReference type="Proteomes" id="UP000297890"/>
    </source>
</evidence>
<accession>A0A4Z0F4L1</accession>
<organism evidence="2 3">
    <name type="scientific">Candidatus Macondimonas diazotrophica</name>
    <dbReference type="NCBI Taxonomy" id="2305248"/>
    <lineage>
        <taxon>Bacteria</taxon>
        <taxon>Pseudomonadati</taxon>
        <taxon>Pseudomonadota</taxon>
        <taxon>Gammaproteobacteria</taxon>
        <taxon>Chromatiales</taxon>
        <taxon>Ectothiorhodospiraceae</taxon>
        <taxon>Candidatus Macondimonas</taxon>
    </lineage>
</organism>
<dbReference type="PANTHER" id="PTHR30050">
    <property type="entry name" value="CHROMOSOMAL REPLICATION INITIATOR PROTEIN DNAA"/>
    <property type="match status" value="1"/>
</dbReference>
<dbReference type="Pfam" id="PF01695">
    <property type="entry name" value="IstB_IS21"/>
    <property type="match status" value="1"/>
</dbReference>
<dbReference type="Gene3D" id="3.40.50.300">
    <property type="entry name" value="P-loop containing nucleotide triphosphate hydrolases"/>
    <property type="match status" value="1"/>
</dbReference>
<dbReference type="AlphaFoldDB" id="A0A4Z0F4L1"/>
<comment type="caution">
    <text evidence="2">The sequence shown here is derived from an EMBL/GenBank/DDBJ whole genome shotgun (WGS) entry which is preliminary data.</text>
</comment>
<name>A0A4Z0F4L1_9GAMM</name>